<name>A0A846MNI0_9BACT</name>
<evidence type="ECO:0000256" key="1">
    <source>
        <dbReference type="ARBA" id="ARBA00022679"/>
    </source>
</evidence>
<comment type="caution">
    <text evidence="4">The sequence shown here is derived from an EMBL/GenBank/DDBJ whole genome shotgun (WGS) entry which is preliminary data.</text>
</comment>
<dbReference type="EMBL" id="JAASRN010000001">
    <property type="protein sequence ID" value="NIK73005.1"/>
    <property type="molecule type" value="Genomic_DNA"/>
</dbReference>
<dbReference type="CDD" id="cd04301">
    <property type="entry name" value="NAT_SF"/>
    <property type="match status" value="1"/>
</dbReference>
<dbReference type="InterPro" id="IPR050832">
    <property type="entry name" value="Bact_Acetyltransf"/>
</dbReference>
<dbReference type="InterPro" id="IPR016181">
    <property type="entry name" value="Acyl_CoA_acyltransferase"/>
</dbReference>
<dbReference type="PANTHER" id="PTHR43877">
    <property type="entry name" value="AMINOALKYLPHOSPHONATE N-ACETYLTRANSFERASE-RELATED-RELATED"/>
    <property type="match status" value="1"/>
</dbReference>
<dbReference type="Pfam" id="PF00583">
    <property type="entry name" value="Acetyltransf_1"/>
    <property type="match status" value="1"/>
</dbReference>
<organism evidence="4 5">
    <name type="scientific">Thermonema lapsum</name>
    <dbReference type="NCBI Taxonomy" id="28195"/>
    <lineage>
        <taxon>Bacteria</taxon>
        <taxon>Pseudomonadati</taxon>
        <taxon>Bacteroidota</taxon>
        <taxon>Cytophagia</taxon>
        <taxon>Cytophagales</taxon>
        <taxon>Thermonemataceae</taxon>
        <taxon>Thermonema</taxon>
    </lineage>
</organism>
<evidence type="ECO:0000313" key="5">
    <source>
        <dbReference type="Proteomes" id="UP000537126"/>
    </source>
</evidence>
<feature type="domain" description="N-acetyltransferase" evidence="3">
    <location>
        <begin position="106"/>
        <end position="239"/>
    </location>
</feature>
<proteinExistence type="predicted"/>
<evidence type="ECO:0000256" key="2">
    <source>
        <dbReference type="ARBA" id="ARBA00023315"/>
    </source>
</evidence>
<dbReference type="InterPro" id="IPR000182">
    <property type="entry name" value="GNAT_dom"/>
</dbReference>
<protein>
    <submittedName>
        <fullName evidence="4">GNAT superfamily N-acetyltransferase</fullName>
    </submittedName>
</protein>
<reference evidence="4 5" key="1">
    <citation type="submission" date="2020-03" db="EMBL/GenBank/DDBJ databases">
        <title>Genomic Encyclopedia of Type Strains, Phase IV (KMG-IV): sequencing the most valuable type-strain genomes for metagenomic binning, comparative biology and taxonomic classification.</title>
        <authorList>
            <person name="Goeker M."/>
        </authorList>
    </citation>
    <scope>NUCLEOTIDE SEQUENCE [LARGE SCALE GENOMIC DNA]</scope>
    <source>
        <strain evidence="4 5">DSM 5718</strain>
    </source>
</reference>
<dbReference type="SUPFAM" id="SSF55729">
    <property type="entry name" value="Acyl-CoA N-acyltransferases (Nat)"/>
    <property type="match status" value="1"/>
</dbReference>
<dbReference type="AlphaFoldDB" id="A0A846MNI0"/>
<dbReference type="PANTHER" id="PTHR43877:SF2">
    <property type="entry name" value="AMINOALKYLPHOSPHONATE N-ACETYLTRANSFERASE-RELATED"/>
    <property type="match status" value="1"/>
</dbReference>
<evidence type="ECO:0000313" key="4">
    <source>
        <dbReference type="EMBL" id="NIK73005.1"/>
    </source>
</evidence>
<dbReference type="Gene3D" id="3.40.630.30">
    <property type="match status" value="1"/>
</dbReference>
<sequence length="239" mass="27831">MNIEILPWDSDFFGYLVGRCVFSPNDDIALLLPRLLDQAQRAQLRLLYVYTPVQPGIIKTMETNGGLWVDRKVFLCRALENNAPLLSTQKVREYNLPYPTAGLESLALLSGSHSRFCRDKHFRNREFERLYYHWIAQCLKSTDTQVWICGNEHQPEALLALRLAPPTAYVELIAVTSSEWGRGIGKQLMHKAYACARGAGCRYIRLNTQYHNQQAMRFYKKEGFQTEKENYVFHFWFPE</sequence>
<accession>A0A846MNI0</accession>
<gene>
    <name evidence="4" type="ORF">FHS56_000491</name>
</gene>
<keyword evidence="2" id="KW-0012">Acyltransferase</keyword>
<dbReference type="Proteomes" id="UP000537126">
    <property type="component" value="Unassembled WGS sequence"/>
</dbReference>
<dbReference type="GO" id="GO:0016747">
    <property type="term" value="F:acyltransferase activity, transferring groups other than amino-acyl groups"/>
    <property type="evidence" value="ECO:0007669"/>
    <property type="project" value="InterPro"/>
</dbReference>
<dbReference type="PROSITE" id="PS51186">
    <property type="entry name" value="GNAT"/>
    <property type="match status" value="1"/>
</dbReference>
<keyword evidence="1 4" id="KW-0808">Transferase</keyword>
<evidence type="ECO:0000259" key="3">
    <source>
        <dbReference type="PROSITE" id="PS51186"/>
    </source>
</evidence>
<dbReference type="RefSeq" id="WP_166918288.1">
    <property type="nucleotide sequence ID" value="NZ_JAASRN010000001.1"/>
</dbReference>
<keyword evidence="5" id="KW-1185">Reference proteome</keyword>